<proteinExistence type="predicted"/>
<protein>
    <recommendedName>
        <fullName evidence="1">Aminoglycoside phosphotransferase domain-containing protein</fullName>
    </recommendedName>
</protein>
<dbReference type="PANTHER" id="PTHR21310:SF15">
    <property type="entry name" value="AMINOGLYCOSIDE PHOSPHOTRANSFERASE DOMAIN-CONTAINING PROTEIN"/>
    <property type="match status" value="1"/>
</dbReference>
<organism evidence="2">
    <name type="scientific">Bionectria ochroleuca</name>
    <name type="common">Gliocladium roseum</name>
    <dbReference type="NCBI Taxonomy" id="29856"/>
    <lineage>
        <taxon>Eukaryota</taxon>
        <taxon>Fungi</taxon>
        <taxon>Dikarya</taxon>
        <taxon>Ascomycota</taxon>
        <taxon>Pezizomycotina</taxon>
        <taxon>Sordariomycetes</taxon>
        <taxon>Hypocreomycetidae</taxon>
        <taxon>Hypocreales</taxon>
        <taxon>Bionectriaceae</taxon>
        <taxon>Clonostachys</taxon>
    </lineage>
</organism>
<dbReference type="InterPro" id="IPR002575">
    <property type="entry name" value="Aminoglycoside_PTrfase"/>
</dbReference>
<dbReference type="Pfam" id="PF01636">
    <property type="entry name" value="APH"/>
    <property type="match status" value="1"/>
</dbReference>
<name>A0A0B7KKC3_BIOOC</name>
<dbReference type="EMBL" id="CDPU01000298">
    <property type="protein sequence ID" value="CEO58083.1"/>
    <property type="molecule type" value="Genomic_DNA"/>
</dbReference>
<dbReference type="AlphaFoldDB" id="A0A0B7KKC3"/>
<evidence type="ECO:0000313" key="2">
    <source>
        <dbReference type="EMBL" id="CEO58083.1"/>
    </source>
</evidence>
<reference evidence="2" key="1">
    <citation type="submission" date="2015-01" db="EMBL/GenBank/DDBJ databases">
        <authorList>
            <person name="Durling Mikael"/>
        </authorList>
    </citation>
    <scope>NUCLEOTIDE SEQUENCE</scope>
</reference>
<sequence length="439" mass="49926">MSEGLMTQDEAASALLAFVYSGAIGPPNGKGVGYALIEATPTSFSWSAALEDIDRPAVPIDRYWIKIDRRSKKISPPEPITLSDAELSEVIFSATGQILASITRFIDGALSVSYKVTVQGNSDVAYVVQLRHHANVASMDSLMTFISKTIDSRLLPVPRVYPIPGEKRRQEVTGLGRQITLLIPGVMASMTYPRLSHEEKLVFVRRMALAFQACWSIPLPEPRLIGELIATSVGDKVMFSIKPDRHHGLGGPFSSVREYLRAYIRSSLIALEKQQGIGEYKERYLERIRDFVHNRLHNIPAIVEDIPIIAMHSDMGPHNIIVSSRTHIDVEAVIDWEFVASAPFASLHRIIEMFFRKPAPNGFGPEYDRASELREAFWETIPDWKRWVESETTQVFLEWFRFGLFMKPEWRPKDLPENQAQEFWRENIRVVEDILDKYQ</sequence>
<evidence type="ECO:0000259" key="1">
    <source>
        <dbReference type="Pfam" id="PF01636"/>
    </source>
</evidence>
<gene>
    <name evidence="2" type="ORF">BN869_000014141_1</name>
</gene>
<dbReference type="SUPFAM" id="SSF56112">
    <property type="entry name" value="Protein kinase-like (PK-like)"/>
    <property type="match status" value="1"/>
</dbReference>
<accession>A0A0B7KKC3</accession>
<dbReference type="InterPro" id="IPR011009">
    <property type="entry name" value="Kinase-like_dom_sf"/>
</dbReference>
<feature type="domain" description="Aminoglycoside phosphotransferase" evidence="1">
    <location>
        <begin position="102"/>
        <end position="345"/>
    </location>
</feature>
<dbReference type="InterPro" id="IPR051678">
    <property type="entry name" value="AGP_Transferase"/>
</dbReference>
<dbReference type="PANTHER" id="PTHR21310">
    <property type="entry name" value="AMINOGLYCOSIDE PHOSPHOTRANSFERASE-RELATED-RELATED"/>
    <property type="match status" value="1"/>
</dbReference>